<comment type="caution">
    <text evidence="1">The sequence shown here is derived from an EMBL/GenBank/DDBJ whole genome shotgun (WGS) entry which is preliminary data.</text>
</comment>
<gene>
    <name evidence="1" type="ORF">T4B_3749</name>
</gene>
<dbReference type="AlphaFoldDB" id="A0A0V1JFF8"/>
<proteinExistence type="predicted"/>
<sequence length="60" mass="6621">MPACYKLFSHDIIEHDHELVALTIGHKVVNKARIVVVAVTKLNLTTGGRSTAVMRCQCCQ</sequence>
<dbReference type="Proteomes" id="UP000054805">
    <property type="component" value="Unassembled WGS sequence"/>
</dbReference>
<evidence type="ECO:0000313" key="2">
    <source>
        <dbReference type="Proteomes" id="UP000054805"/>
    </source>
</evidence>
<accession>A0A0V1JFF8</accession>
<dbReference type="EMBL" id="JYDS01000008">
    <property type="protein sequence ID" value="KRZ33620.1"/>
    <property type="molecule type" value="Genomic_DNA"/>
</dbReference>
<keyword evidence="2" id="KW-1185">Reference proteome</keyword>
<name>A0A0V1JFF8_TRIPS</name>
<protein>
    <submittedName>
        <fullName evidence="1">Uncharacterized protein</fullName>
    </submittedName>
</protein>
<evidence type="ECO:0000313" key="1">
    <source>
        <dbReference type="EMBL" id="KRZ33620.1"/>
    </source>
</evidence>
<organism evidence="1 2">
    <name type="scientific">Trichinella pseudospiralis</name>
    <name type="common">Parasitic roundworm</name>
    <dbReference type="NCBI Taxonomy" id="6337"/>
    <lineage>
        <taxon>Eukaryota</taxon>
        <taxon>Metazoa</taxon>
        <taxon>Ecdysozoa</taxon>
        <taxon>Nematoda</taxon>
        <taxon>Enoplea</taxon>
        <taxon>Dorylaimia</taxon>
        <taxon>Trichinellida</taxon>
        <taxon>Trichinellidae</taxon>
        <taxon>Trichinella</taxon>
    </lineage>
</organism>
<reference evidence="1 2" key="1">
    <citation type="submission" date="2015-01" db="EMBL/GenBank/DDBJ databases">
        <title>Evolution of Trichinella species and genotypes.</title>
        <authorList>
            <person name="Korhonen P.K."/>
            <person name="Edoardo P."/>
            <person name="Giuseppe L.R."/>
            <person name="Gasser R.B."/>
        </authorList>
    </citation>
    <scope>NUCLEOTIDE SEQUENCE [LARGE SCALE GENOMIC DNA]</scope>
    <source>
        <strain evidence="1">ISS588</strain>
    </source>
</reference>